<evidence type="ECO:0000313" key="2">
    <source>
        <dbReference type="EMBL" id="MFC0678311.1"/>
    </source>
</evidence>
<organism evidence="2 3">
    <name type="scientific">Lysobacter korlensis</name>
    <dbReference type="NCBI Taxonomy" id="553636"/>
    <lineage>
        <taxon>Bacteria</taxon>
        <taxon>Pseudomonadati</taxon>
        <taxon>Pseudomonadota</taxon>
        <taxon>Gammaproteobacteria</taxon>
        <taxon>Lysobacterales</taxon>
        <taxon>Lysobacteraceae</taxon>
        <taxon>Lysobacter</taxon>
    </lineage>
</organism>
<name>A0ABV6RMX6_9GAMM</name>
<sequence>MTAAPPMTMPRHPQGQPARGQFAPHPAELAGSTSQSGDHTAITHADNDTVLAVAEQEWARK</sequence>
<evidence type="ECO:0000256" key="1">
    <source>
        <dbReference type="SAM" id="MobiDB-lite"/>
    </source>
</evidence>
<dbReference type="RefSeq" id="WP_386668047.1">
    <property type="nucleotide sequence ID" value="NZ_JBHLTG010000002.1"/>
</dbReference>
<reference evidence="2 3" key="1">
    <citation type="submission" date="2024-09" db="EMBL/GenBank/DDBJ databases">
        <authorList>
            <person name="Sun Q."/>
            <person name="Mori K."/>
        </authorList>
    </citation>
    <scope>NUCLEOTIDE SEQUENCE [LARGE SCALE GENOMIC DNA]</scope>
    <source>
        <strain evidence="2 3">KCTC 23076</strain>
    </source>
</reference>
<comment type="caution">
    <text evidence="2">The sequence shown here is derived from an EMBL/GenBank/DDBJ whole genome shotgun (WGS) entry which is preliminary data.</text>
</comment>
<accession>A0ABV6RMX6</accession>
<feature type="region of interest" description="Disordered" evidence="1">
    <location>
        <begin position="1"/>
        <end position="47"/>
    </location>
</feature>
<evidence type="ECO:0000313" key="3">
    <source>
        <dbReference type="Proteomes" id="UP001589896"/>
    </source>
</evidence>
<keyword evidence="3" id="KW-1185">Reference proteome</keyword>
<protein>
    <submittedName>
        <fullName evidence="2">Uncharacterized protein</fullName>
    </submittedName>
</protein>
<proteinExistence type="predicted"/>
<dbReference type="Proteomes" id="UP001589896">
    <property type="component" value="Unassembled WGS sequence"/>
</dbReference>
<dbReference type="EMBL" id="JBHLTG010000002">
    <property type="protein sequence ID" value="MFC0678311.1"/>
    <property type="molecule type" value="Genomic_DNA"/>
</dbReference>
<gene>
    <name evidence="2" type="ORF">ACFFGH_10710</name>
</gene>